<dbReference type="InterPro" id="IPR002161">
    <property type="entry name" value="PdxT/SNO"/>
</dbReference>
<protein>
    <submittedName>
        <fullName evidence="2">Pyridoxine biosynthesis glutamine amidotransferase, glutaminase subunit</fullName>
    </submittedName>
</protein>
<dbReference type="CDD" id="cd01749">
    <property type="entry name" value="GATase1_PB"/>
    <property type="match status" value="1"/>
</dbReference>
<sequence length="224" mass="24641">MSLHLVGKKPSVIGVLDLQGGVHEHLEHLESLGVAYKRVKQAEDFTDLAGLIIPGGESSCLSRLLNIFEIKDVLLRAHQHGMKIWGTCAGAILLANKVIGENSCLNLINITIERNGFGSQLDSFVRDALIPAVAPKPIPLIFIRAPKIIDVGSDVTVLLEIDDYIAAAENESVLVTVFHPELTGCLAFHRYFAMKCGLKITTNDHEYTDPLWKIWSWTKHAGII</sequence>
<dbReference type="GO" id="GO:0005829">
    <property type="term" value="C:cytosol"/>
    <property type="evidence" value="ECO:0007669"/>
    <property type="project" value="TreeGrafter"/>
</dbReference>
<dbReference type="GO" id="GO:1903600">
    <property type="term" value="C:glutaminase complex"/>
    <property type="evidence" value="ECO:0007669"/>
    <property type="project" value="TreeGrafter"/>
</dbReference>
<dbReference type="PROSITE" id="PS51273">
    <property type="entry name" value="GATASE_TYPE_1"/>
    <property type="match status" value="1"/>
</dbReference>
<dbReference type="PANTHER" id="PTHR31559">
    <property type="entry name" value="PYRIDOXAL 5'-PHOSPHATE SYNTHASE SUBUNIT SNO"/>
    <property type="match status" value="1"/>
</dbReference>
<dbReference type="EMBL" id="LNQE01000847">
    <property type="protein sequence ID" value="KUG24464.1"/>
    <property type="molecule type" value="Genomic_DNA"/>
</dbReference>
<name>A0A0W8FU64_9ZZZZ</name>
<dbReference type="Pfam" id="PF01174">
    <property type="entry name" value="SNO"/>
    <property type="match status" value="1"/>
</dbReference>
<dbReference type="SUPFAM" id="SSF52317">
    <property type="entry name" value="Class I glutamine amidotransferase-like"/>
    <property type="match status" value="1"/>
</dbReference>
<dbReference type="Gene3D" id="3.40.50.880">
    <property type="match status" value="1"/>
</dbReference>
<reference evidence="2" key="1">
    <citation type="journal article" date="2015" name="Proc. Natl. Acad. Sci. U.S.A.">
        <title>Networks of energetic and metabolic interactions define dynamics in microbial communities.</title>
        <authorList>
            <person name="Embree M."/>
            <person name="Liu J.K."/>
            <person name="Al-Bassam M.M."/>
            <person name="Zengler K."/>
        </authorList>
    </citation>
    <scope>NUCLEOTIDE SEQUENCE</scope>
</reference>
<dbReference type="InterPro" id="IPR029062">
    <property type="entry name" value="Class_I_gatase-like"/>
</dbReference>
<dbReference type="GO" id="GO:0008614">
    <property type="term" value="P:pyridoxine metabolic process"/>
    <property type="evidence" value="ECO:0007669"/>
    <property type="project" value="TreeGrafter"/>
</dbReference>
<evidence type="ECO:0000256" key="1">
    <source>
        <dbReference type="ARBA" id="ARBA00022962"/>
    </source>
</evidence>
<accession>A0A0W8FU64</accession>
<dbReference type="GO" id="GO:0016740">
    <property type="term" value="F:transferase activity"/>
    <property type="evidence" value="ECO:0007669"/>
    <property type="project" value="UniProtKB-KW"/>
</dbReference>
<dbReference type="AlphaFoldDB" id="A0A0W8FU64"/>
<dbReference type="GO" id="GO:0004359">
    <property type="term" value="F:glutaminase activity"/>
    <property type="evidence" value="ECO:0007669"/>
    <property type="project" value="InterPro"/>
</dbReference>
<keyword evidence="2" id="KW-0808">Transferase</keyword>
<organism evidence="2">
    <name type="scientific">hydrocarbon metagenome</name>
    <dbReference type="NCBI Taxonomy" id="938273"/>
    <lineage>
        <taxon>unclassified sequences</taxon>
        <taxon>metagenomes</taxon>
        <taxon>ecological metagenomes</taxon>
    </lineage>
</organism>
<gene>
    <name evidence="2" type="ORF">ASZ90_005752</name>
</gene>
<dbReference type="PROSITE" id="PS51130">
    <property type="entry name" value="PDXT_SNO_2"/>
    <property type="match status" value="1"/>
</dbReference>
<comment type="caution">
    <text evidence="2">The sequence shown here is derived from an EMBL/GenBank/DDBJ whole genome shotgun (WGS) entry which is preliminary data.</text>
</comment>
<dbReference type="GO" id="GO:0042823">
    <property type="term" value="P:pyridoxal phosphate biosynthetic process"/>
    <property type="evidence" value="ECO:0007669"/>
    <property type="project" value="InterPro"/>
</dbReference>
<dbReference type="PANTHER" id="PTHR31559:SF0">
    <property type="entry name" value="PYRIDOXAL 5'-PHOSPHATE SYNTHASE SUBUNIT SNO1-RELATED"/>
    <property type="match status" value="1"/>
</dbReference>
<dbReference type="PIRSF" id="PIRSF005639">
    <property type="entry name" value="Glut_amidoT_SNO"/>
    <property type="match status" value="1"/>
</dbReference>
<proteinExistence type="predicted"/>
<dbReference type="NCBIfam" id="TIGR03800">
    <property type="entry name" value="PLP_synth_Pdx2"/>
    <property type="match status" value="1"/>
</dbReference>
<keyword evidence="1 2" id="KW-0315">Glutamine amidotransferase</keyword>
<evidence type="ECO:0000313" key="2">
    <source>
        <dbReference type="EMBL" id="KUG24464.1"/>
    </source>
</evidence>